<reference evidence="3" key="1">
    <citation type="submission" date="2013-02" db="EMBL/GenBank/DDBJ databases">
        <authorList>
            <person name="Hughes D."/>
        </authorList>
    </citation>
    <scope>NUCLEOTIDE SEQUENCE</scope>
    <source>
        <strain>Durham</strain>
        <strain evidence="3">NC isolate 2 -- Noor lab</strain>
    </source>
</reference>
<reference evidence="2" key="2">
    <citation type="submission" date="2015-06" db="UniProtKB">
        <authorList>
            <consortium name="EnsemblMetazoa"/>
        </authorList>
    </citation>
    <scope>IDENTIFICATION</scope>
</reference>
<dbReference type="EMBL" id="CAQQ02198862">
    <property type="status" value="NOT_ANNOTATED_CDS"/>
    <property type="molecule type" value="Genomic_DNA"/>
</dbReference>
<evidence type="ECO:0000313" key="2">
    <source>
        <dbReference type="EnsemblMetazoa" id="MESCA009064-PA"/>
    </source>
</evidence>
<sequence length="60" mass="6745">MPIRGESLTVPSFLEKTHTFQKKIIRKVKEKASDTKQESSILDSFDDSDSPLLSSIGYTL</sequence>
<dbReference type="EnsemblMetazoa" id="MESCA009064-RA">
    <property type="protein sequence ID" value="MESCA009064-PA"/>
    <property type="gene ID" value="MESCA009064"/>
</dbReference>
<dbReference type="EMBL" id="CAQQ02198863">
    <property type="status" value="NOT_ANNOTATED_CDS"/>
    <property type="molecule type" value="Genomic_DNA"/>
</dbReference>
<keyword evidence="3" id="KW-1185">Reference proteome</keyword>
<accession>T1GYX6</accession>
<feature type="compositionally biased region" description="Low complexity" evidence="1">
    <location>
        <begin position="50"/>
        <end position="60"/>
    </location>
</feature>
<proteinExistence type="predicted"/>
<name>T1GYX6_MEGSC</name>
<feature type="region of interest" description="Disordered" evidence="1">
    <location>
        <begin position="30"/>
        <end position="60"/>
    </location>
</feature>
<dbReference type="Proteomes" id="UP000015102">
    <property type="component" value="Unassembled WGS sequence"/>
</dbReference>
<protein>
    <submittedName>
        <fullName evidence="2">Uncharacterized protein</fullName>
    </submittedName>
</protein>
<evidence type="ECO:0000256" key="1">
    <source>
        <dbReference type="SAM" id="MobiDB-lite"/>
    </source>
</evidence>
<dbReference type="HOGENOM" id="CLU_2944362_0_0_1"/>
<dbReference type="AlphaFoldDB" id="T1GYX6"/>
<evidence type="ECO:0000313" key="3">
    <source>
        <dbReference type="Proteomes" id="UP000015102"/>
    </source>
</evidence>
<organism evidence="2 3">
    <name type="scientific">Megaselia scalaris</name>
    <name type="common">Humpbacked fly</name>
    <name type="synonym">Phora scalaris</name>
    <dbReference type="NCBI Taxonomy" id="36166"/>
    <lineage>
        <taxon>Eukaryota</taxon>
        <taxon>Metazoa</taxon>
        <taxon>Ecdysozoa</taxon>
        <taxon>Arthropoda</taxon>
        <taxon>Hexapoda</taxon>
        <taxon>Insecta</taxon>
        <taxon>Pterygota</taxon>
        <taxon>Neoptera</taxon>
        <taxon>Endopterygota</taxon>
        <taxon>Diptera</taxon>
        <taxon>Brachycera</taxon>
        <taxon>Muscomorpha</taxon>
        <taxon>Platypezoidea</taxon>
        <taxon>Phoridae</taxon>
        <taxon>Megaseliini</taxon>
        <taxon>Megaselia</taxon>
    </lineage>
</organism>